<keyword evidence="4 5" id="KW-0472">Membrane</keyword>
<evidence type="ECO:0000259" key="6">
    <source>
        <dbReference type="Pfam" id="PF04932"/>
    </source>
</evidence>
<evidence type="ECO:0000256" key="5">
    <source>
        <dbReference type="SAM" id="Phobius"/>
    </source>
</evidence>
<dbReference type="GO" id="GO:0016020">
    <property type="term" value="C:membrane"/>
    <property type="evidence" value="ECO:0007669"/>
    <property type="project" value="UniProtKB-SubCell"/>
</dbReference>
<feature type="transmembrane region" description="Helical" evidence="5">
    <location>
        <begin position="167"/>
        <end position="189"/>
    </location>
</feature>
<feature type="transmembrane region" description="Helical" evidence="5">
    <location>
        <begin position="314"/>
        <end position="341"/>
    </location>
</feature>
<reference evidence="7 8" key="1">
    <citation type="journal article" date="2015" name="Int. J. Syst. Evol. Microbiol.">
        <title>Erythrobacter atlanticus sp. nov., a bacterium from ocean sediment able to degrade polycyclic aromatic hydrocarbons.</title>
        <authorList>
            <person name="Zhuang L."/>
            <person name="Liu Y."/>
            <person name="Wang L."/>
            <person name="Wang W."/>
            <person name="Shao Z."/>
        </authorList>
    </citation>
    <scope>NUCLEOTIDE SEQUENCE [LARGE SCALE GENOMIC DNA]</scope>
    <source>
        <strain evidence="8">s21-N3</strain>
    </source>
</reference>
<evidence type="ECO:0000256" key="2">
    <source>
        <dbReference type="ARBA" id="ARBA00022692"/>
    </source>
</evidence>
<reference evidence="8" key="2">
    <citation type="submission" date="2015-04" db="EMBL/GenBank/DDBJ databases">
        <title>The complete genome sequence of Erythrobacter sp. s21-N3.</title>
        <authorList>
            <person name="Zhuang L."/>
            <person name="Liu Y."/>
            <person name="Shao Z."/>
        </authorList>
    </citation>
    <scope>NUCLEOTIDE SEQUENCE [LARGE SCALE GENOMIC DNA]</scope>
    <source>
        <strain evidence="8">s21-N3</strain>
    </source>
</reference>
<evidence type="ECO:0000313" key="7">
    <source>
        <dbReference type="EMBL" id="AKQ40993.2"/>
    </source>
</evidence>
<evidence type="ECO:0000256" key="4">
    <source>
        <dbReference type="ARBA" id="ARBA00023136"/>
    </source>
</evidence>
<dbReference type="Proteomes" id="UP000059113">
    <property type="component" value="Chromosome"/>
</dbReference>
<proteinExistence type="predicted"/>
<name>A0A0H4VVD3_9SPHN</name>
<feature type="transmembrane region" description="Helical" evidence="5">
    <location>
        <begin position="45"/>
        <end position="67"/>
    </location>
</feature>
<feature type="transmembrane region" description="Helical" evidence="5">
    <location>
        <begin position="353"/>
        <end position="375"/>
    </location>
</feature>
<feature type="transmembrane region" description="Helical" evidence="5">
    <location>
        <begin position="195"/>
        <end position="220"/>
    </location>
</feature>
<evidence type="ECO:0000256" key="1">
    <source>
        <dbReference type="ARBA" id="ARBA00004141"/>
    </source>
</evidence>
<sequence length="423" mass="45341">MAFLFPPEVRLQIGDLQIYSYRLVILPSLIFVGAQIFAGRMRFSLIDYLVILSATWSAFALTVVYGFSESLTPVATVFVDTVGSYLIARTAIQSLTDARRVLIMIAPAVFLAGAIMVIESVSHTLIARPFFARVFGPVFDYTEGPTPTTLYFRTEVRMGLLRSYGTFGHPILGGLMLLSLLPAFVMSGIRSAPRILGVLGAVCGFFSLSSAAIMSLALAAGLIAGDAIKRRFVAIGWPVISGTVVAILISLHFVSSGGIINVISRLTINPATAYTRQQTWHYGLQSVENHPWFGIGRELFERPEHLTPSVDAHFLAMGISGGAIPPLLLIAAVVMIMIGLGKRAVQAQSLLERNMFVGANFSILLLFFGAFTVTFFSDGKIWLMCLLGIGASLAGMKSAQINGAPVSGRATVGAAPRNIAATT</sequence>
<feature type="transmembrane region" description="Helical" evidence="5">
    <location>
        <begin position="20"/>
        <end position="38"/>
    </location>
</feature>
<feature type="transmembrane region" description="Helical" evidence="5">
    <location>
        <begin position="101"/>
        <end position="118"/>
    </location>
</feature>
<accession>A0A0H4VVD3</accession>
<keyword evidence="3 5" id="KW-1133">Transmembrane helix</keyword>
<feature type="domain" description="O-antigen ligase-related" evidence="6">
    <location>
        <begin position="197"/>
        <end position="300"/>
    </location>
</feature>
<keyword evidence="8" id="KW-1185">Reference proteome</keyword>
<dbReference type="KEGG" id="ery:CP97_01405"/>
<dbReference type="InterPro" id="IPR007016">
    <property type="entry name" value="O-antigen_ligase-rel_domated"/>
</dbReference>
<keyword evidence="2 5" id="KW-0812">Transmembrane</keyword>
<dbReference type="Pfam" id="PF04932">
    <property type="entry name" value="Wzy_C"/>
    <property type="match status" value="1"/>
</dbReference>
<feature type="transmembrane region" description="Helical" evidence="5">
    <location>
        <begin position="232"/>
        <end position="254"/>
    </location>
</feature>
<dbReference type="EMBL" id="CP011310">
    <property type="protein sequence ID" value="AKQ40993.2"/>
    <property type="molecule type" value="Genomic_DNA"/>
</dbReference>
<dbReference type="AlphaFoldDB" id="A0A0H4VVD3"/>
<comment type="subcellular location">
    <subcellularLocation>
        <location evidence="1">Membrane</location>
        <topology evidence="1">Multi-pass membrane protein</topology>
    </subcellularLocation>
</comment>
<evidence type="ECO:0000256" key="3">
    <source>
        <dbReference type="ARBA" id="ARBA00022989"/>
    </source>
</evidence>
<dbReference type="STRING" id="1648404.CP97_01405"/>
<protein>
    <recommendedName>
        <fullName evidence="6">O-antigen ligase-related domain-containing protein</fullName>
    </recommendedName>
</protein>
<organism evidence="7 8">
    <name type="scientific">Aurantiacibacter atlanticus</name>
    <dbReference type="NCBI Taxonomy" id="1648404"/>
    <lineage>
        <taxon>Bacteria</taxon>
        <taxon>Pseudomonadati</taxon>
        <taxon>Pseudomonadota</taxon>
        <taxon>Alphaproteobacteria</taxon>
        <taxon>Sphingomonadales</taxon>
        <taxon>Erythrobacteraceae</taxon>
        <taxon>Aurantiacibacter</taxon>
    </lineage>
</organism>
<evidence type="ECO:0000313" key="8">
    <source>
        <dbReference type="Proteomes" id="UP000059113"/>
    </source>
</evidence>
<gene>
    <name evidence="7" type="ORF">CP97_01405</name>
</gene>